<proteinExistence type="predicted"/>
<dbReference type="EMBL" id="PJND01000007">
    <property type="protein sequence ID" value="PKW29564.1"/>
    <property type="molecule type" value="Genomic_DNA"/>
</dbReference>
<protein>
    <recommendedName>
        <fullName evidence="6">LTXXQ motif family protein</fullName>
    </recommendedName>
</protein>
<evidence type="ECO:0000313" key="3">
    <source>
        <dbReference type="EMBL" id="RLJ34935.1"/>
    </source>
</evidence>
<gene>
    <name evidence="2" type="ORF">B0G92_1203</name>
    <name evidence="3" type="ORF">CLV50_0301</name>
</gene>
<dbReference type="Proteomes" id="UP000233767">
    <property type="component" value="Unassembled WGS sequence"/>
</dbReference>
<evidence type="ECO:0000313" key="5">
    <source>
        <dbReference type="Proteomes" id="UP000275027"/>
    </source>
</evidence>
<evidence type="ECO:0008006" key="6">
    <source>
        <dbReference type="Google" id="ProtNLM"/>
    </source>
</evidence>
<evidence type="ECO:0000313" key="4">
    <source>
        <dbReference type="Proteomes" id="UP000233767"/>
    </source>
</evidence>
<keyword evidence="1" id="KW-0732">Signal</keyword>
<feature type="signal peptide" evidence="1">
    <location>
        <begin position="1"/>
        <end position="20"/>
    </location>
</feature>
<reference evidence="2 4" key="1">
    <citation type="submission" date="2017-12" db="EMBL/GenBank/DDBJ databases">
        <title>Genomic Encyclopedia of Type Strains, Phase III (KMG-III): the genomes of soil and plant-associated and newly described type strains.</title>
        <authorList>
            <person name="Whitman W."/>
        </authorList>
    </citation>
    <scope>NUCLEOTIDE SEQUENCE [LARGE SCALE GENOMIC DNA]</scope>
    <source>
        <strain evidence="2 4">IP-10</strain>
    </source>
</reference>
<dbReference type="RefSeq" id="WP_101471427.1">
    <property type="nucleotide sequence ID" value="NZ_CALHAS010000001.1"/>
</dbReference>
<dbReference type="EMBL" id="RCCB01000010">
    <property type="protein sequence ID" value="RLJ34935.1"/>
    <property type="molecule type" value="Genomic_DNA"/>
</dbReference>
<feature type="chain" id="PRO_5019831213" description="LTXXQ motif family protein" evidence="1">
    <location>
        <begin position="21"/>
        <end position="109"/>
    </location>
</feature>
<dbReference type="AlphaFoldDB" id="A0A497V328"/>
<evidence type="ECO:0000313" key="2">
    <source>
        <dbReference type="EMBL" id="PKW29564.1"/>
    </source>
</evidence>
<keyword evidence="4" id="KW-1185">Reference proteome</keyword>
<sequence length="109" mass="12247">MKKILAILAFFLAFSIGASAQESQKDAYASAQADFAALNAVIPISKKIEKDIKETLYDKHKFLISRTDVTAEQKAQLSTEIETKLAEILSPEQFRKLKANQQLFKKLTQ</sequence>
<dbReference type="Proteomes" id="UP000275027">
    <property type="component" value="Unassembled WGS sequence"/>
</dbReference>
<accession>A0A497V328</accession>
<organism evidence="3 5">
    <name type="scientific">Flavobacterium lindanitolerans</name>
    <dbReference type="NCBI Taxonomy" id="428988"/>
    <lineage>
        <taxon>Bacteria</taxon>
        <taxon>Pseudomonadati</taxon>
        <taxon>Bacteroidota</taxon>
        <taxon>Flavobacteriia</taxon>
        <taxon>Flavobacteriales</taxon>
        <taxon>Flavobacteriaceae</taxon>
        <taxon>Flavobacterium</taxon>
    </lineage>
</organism>
<comment type="caution">
    <text evidence="3">The sequence shown here is derived from an EMBL/GenBank/DDBJ whole genome shotgun (WGS) entry which is preliminary data.</text>
</comment>
<name>A0A497V328_9FLAO</name>
<evidence type="ECO:0000256" key="1">
    <source>
        <dbReference type="SAM" id="SignalP"/>
    </source>
</evidence>
<reference evidence="3 5" key="2">
    <citation type="submission" date="2018-10" db="EMBL/GenBank/DDBJ databases">
        <title>Genomic Encyclopedia of Archaeal and Bacterial Type Strains, Phase II (KMG-II): from individual species to whole genera.</title>
        <authorList>
            <person name="Goeker M."/>
        </authorList>
    </citation>
    <scope>NUCLEOTIDE SEQUENCE [LARGE SCALE GENOMIC DNA]</scope>
    <source>
        <strain evidence="3 5">DSM 21886</strain>
    </source>
</reference>